<dbReference type="EMBL" id="HF935349">
    <property type="protein sequence ID" value="CCX07336.1"/>
    <property type="molecule type" value="Genomic_DNA"/>
</dbReference>
<dbReference type="SMART" id="SM00248">
    <property type="entry name" value="ANK"/>
    <property type="match status" value="6"/>
</dbReference>
<dbReference type="Proteomes" id="UP000018144">
    <property type="component" value="Unassembled WGS sequence"/>
</dbReference>
<name>U4KZ59_PYROM</name>
<evidence type="ECO:0000313" key="6">
    <source>
        <dbReference type="Proteomes" id="UP000018144"/>
    </source>
</evidence>
<feature type="repeat" description="ANK" evidence="3">
    <location>
        <begin position="240"/>
        <end position="272"/>
    </location>
</feature>
<evidence type="ECO:0000313" key="5">
    <source>
        <dbReference type="EMBL" id="CCX07336.1"/>
    </source>
</evidence>
<dbReference type="SUPFAM" id="SSF48403">
    <property type="entry name" value="Ankyrin repeat"/>
    <property type="match status" value="1"/>
</dbReference>
<dbReference type="PANTHER" id="PTHR24198:SF165">
    <property type="entry name" value="ANKYRIN REPEAT-CONTAINING PROTEIN-RELATED"/>
    <property type="match status" value="1"/>
</dbReference>
<dbReference type="InterPro" id="IPR001810">
    <property type="entry name" value="F-box_dom"/>
</dbReference>
<dbReference type="Pfam" id="PF12796">
    <property type="entry name" value="Ank_2"/>
    <property type="match status" value="1"/>
</dbReference>
<feature type="domain" description="F-box" evidence="4">
    <location>
        <begin position="4"/>
        <end position="49"/>
    </location>
</feature>
<protein>
    <submittedName>
        <fullName evidence="5">Similar to Ankyrin-1 acc. no. P16157</fullName>
    </submittedName>
</protein>
<reference evidence="5 6" key="1">
    <citation type="journal article" date="2013" name="PLoS Genet.">
        <title>The genome and development-dependent transcriptomes of Pyronema confluens: a window into fungal evolution.</title>
        <authorList>
            <person name="Traeger S."/>
            <person name="Altegoer F."/>
            <person name="Freitag M."/>
            <person name="Gabaldon T."/>
            <person name="Kempken F."/>
            <person name="Kumar A."/>
            <person name="Marcet-Houben M."/>
            <person name="Poggeler S."/>
            <person name="Stajich J.E."/>
            <person name="Nowrousian M."/>
        </authorList>
    </citation>
    <scope>NUCLEOTIDE SEQUENCE [LARGE SCALE GENOMIC DNA]</scope>
    <source>
        <strain evidence="6">CBS 100304</strain>
        <tissue evidence="5">Vegetative mycelium</tissue>
    </source>
</reference>
<dbReference type="PROSITE" id="PS50088">
    <property type="entry name" value="ANK_REPEAT"/>
    <property type="match status" value="4"/>
</dbReference>
<feature type="repeat" description="ANK" evidence="3">
    <location>
        <begin position="171"/>
        <end position="203"/>
    </location>
</feature>
<proteinExistence type="predicted"/>
<dbReference type="InterPro" id="IPR002110">
    <property type="entry name" value="Ankyrin_rpt"/>
</dbReference>
<dbReference type="STRING" id="1076935.U4KZ59"/>
<dbReference type="InterPro" id="IPR036770">
    <property type="entry name" value="Ankyrin_rpt-contain_sf"/>
</dbReference>
<feature type="repeat" description="ANK" evidence="3">
    <location>
        <begin position="273"/>
        <end position="305"/>
    </location>
</feature>
<gene>
    <name evidence="5" type="ORF">PCON_06925</name>
</gene>
<dbReference type="PANTHER" id="PTHR24198">
    <property type="entry name" value="ANKYRIN REPEAT AND PROTEIN KINASE DOMAIN-CONTAINING PROTEIN"/>
    <property type="match status" value="1"/>
</dbReference>
<feature type="repeat" description="ANK" evidence="3">
    <location>
        <begin position="58"/>
        <end position="90"/>
    </location>
</feature>
<keyword evidence="2 3" id="KW-0040">ANK repeat</keyword>
<accession>U4KZ59</accession>
<dbReference type="PROSITE" id="PS50297">
    <property type="entry name" value="ANK_REP_REGION"/>
    <property type="match status" value="3"/>
</dbReference>
<evidence type="ECO:0000256" key="1">
    <source>
        <dbReference type="ARBA" id="ARBA00022737"/>
    </source>
</evidence>
<dbReference type="AlphaFoldDB" id="U4KZ59"/>
<dbReference type="Gene3D" id="1.25.40.20">
    <property type="entry name" value="Ankyrin repeat-containing domain"/>
    <property type="match status" value="3"/>
</dbReference>
<organism evidence="5 6">
    <name type="scientific">Pyronema omphalodes (strain CBS 100304)</name>
    <name type="common">Pyronema confluens</name>
    <dbReference type="NCBI Taxonomy" id="1076935"/>
    <lineage>
        <taxon>Eukaryota</taxon>
        <taxon>Fungi</taxon>
        <taxon>Dikarya</taxon>
        <taxon>Ascomycota</taxon>
        <taxon>Pezizomycotina</taxon>
        <taxon>Pezizomycetes</taxon>
        <taxon>Pezizales</taxon>
        <taxon>Pyronemataceae</taxon>
        <taxon>Pyronema</taxon>
    </lineage>
</organism>
<dbReference type="Pfam" id="PF00023">
    <property type="entry name" value="Ank"/>
    <property type="match status" value="2"/>
</dbReference>
<keyword evidence="1" id="KW-0677">Repeat</keyword>
<dbReference type="PROSITE" id="PS50181">
    <property type="entry name" value="FBOX"/>
    <property type="match status" value="1"/>
</dbReference>
<keyword evidence="6" id="KW-1185">Reference proteome</keyword>
<evidence type="ECO:0000256" key="3">
    <source>
        <dbReference type="PROSITE-ProRule" id="PRU00023"/>
    </source>
</evidence>
<evidence type="ECO:0000259" key="4">
    <source>
        <dbReference type="PROSITE" id="PS50181"/>
    </source>
</evidence>
<dbReference type="eggNOG" id="KOG4177">
    <property type="taxonomic scope" value="Eukaryota"/>
</dbReference>
<sequence>MSQRVPITSLPIELFFQIADHLEPSCIYSLYHVNKLLHQVLPDYLYQRLLKEKEIRNEAGRALHQAALNGNLNLVRFLLDYADNASPFDNPLPLPTDLVSFALKAGDETALIAAVRAERECILRIFRWNDFEHDDGTRKATPFTSPEKERRFEIARLLLIRGVDFDAVDENFKSALHYASQYGDSEMVRLLLMCGAKAEEYDYGHLTPLHLAVYCNRLETVKTLLEFERVQRTIDMITEDDDTALMIAAEGGYIEVLRVLLDHGADANLYNMMGESTLSLAAFRGNAESVRLLLAHGANPDTKNMDGKSPLEMAEHSFAENEEVIQLLREALGLPLNCCPSRVSGNFEGLVIHERGRGLDVLYA</sequence>
<evidence type="ECO:0000256" key="2">
    <source>
        <dbReference type="ARBA" id="ARBA00023043"/>
    </source>
</evidence>
<dbReference type="OrthoDB" id="5287794at2759"/>